<evidence type="ECO:0000256" key="1">
    <source>
        <dbReference type="SAM" id="Phobius"/>
    </source>
</evidence>
<proteinExistence type="predicted"/>
<keyword evidence="1" id="KW-0812">Transmembrane</keyword>
<dbReference type="Proteomes" id="UP000001819">
    <property type="component" value="Chromosome 4"/>
</dbReference>
<sequence length="173" mass="20592">MGYPGSDYHMFWEFSLTTWNGLTTALDGNLQIYNYKQIYLLLTMEDISEVSWPQTNWFTLSDRMLHHCWIASSLAMVALWNYLLYAFLWVKPELLYRWQVMYGTTIIADVLCLARARWAIRFGVGIAYLLPLWHIFCVNSLRTYTEQQAINNDSTYFYTRLFHIPSFLLQLVR</sequence>
<feature type="transmembrane region" description="Helical" evidence="1">
    <location>
        <begin position="118"/>
        <end position="136"/>
    </location>
</feature>
<evidence type="ECO:0000313" key="3">
    <source>
        <dbReference type="RefSeq" id="XP_015036154.2"/>
    </source>
</evidence>
<evidence type="ECO:0000313" key="2">
    <source>
        <dbReference type="Proteomes" id="UP000001819"/>
    </source>
</evidence>
<keyword evidence="2" id="KW-1185">Reference proteome</keyword>
<gene>
    <name evidence="3" type="primary">LOC6903010</name>
</gene>
<dbReference type="AlphaFoldDB" id="A0A6I8V8Q7"/>
<keyword evidence="1" id="KW-1133">Transmembrane helix</keyword>
<reference evidence="3" key="1">
    <citation type="submission" date="2025-08" db="UniProtKB">
        <authorList>
            <consortium name="RefSeq"/>
        </authorList>
    </citation>
    <scope>IDENTIFICATION</scope>
    <source>
        <strain evidence="3">MV-25-SWS-2005</strain>
        <tissue evidence="3">Whole body</tissue>
    </source>
</reference>
<organism evidence="2 3">
    <name type="scientific">Drosophila pseudoobscura pseudoobscura</name>
    <name type="common">Fruit fly</name>
    <dbReference type="NCBI Taxonomy" id="46245"/>
    <lineage>
        <taxon>Eukaryota</taxon>
        <taxon>Metazoa</taxon>
        <taxon>Ecdysozoa</taxon>
        <taxon>Arthropoda</taxon>
        <taxon>Hexapoda</taxon>
        <taxon>Insecta</taxon>
        <taxon>Pterygota</taxon>
        <taxon>Neoptera</taxon>
        <taxon>Endopterygota</taxon>
        <taxon>Diptera</taxon>
        <taxon>Brachycera</taxon>
        <taxon>Muscomorpha</taxon>
        <taxon>Ephydroidea</taxon>
        <taxon>Drosophilidae</taxon>
        <taxon>Drosophila</taxon>
        <taxon>Sophophora</taxon>
    </lineage>
</organism>
<dbReference type="RefSeq" id="XP_015036154.2">
    <property type="nucleotide sequence ID" value="XM_015180668.2"/>
</dbReference>
<name>A0A6I8V8Q7_DROPS</name>
<accession>A0A6I8V8Q7</accession>
<protein>
    <submittedName>
        <fullName evidence="3">Uncharacterized protein isoform X2</fullName>
    </submittedName>
</protein>
<feature type="transmembrane region" description="Helical" evidence="1">
    <location>
        <begin position="68"/>
        <end position="88"/>
    </location>
</feature>
<keyword evidence="1" id="KW-0472">Membrane</keyword>